<sequence length="393" mass="43508">MGKIKEEIQGNISLALKEAVGTSTHPPAVPIVTPTAPRNPVGGGSVEDEFYRNTIRNVMGSIKQYTMPPHHNIQVHNNRTALSASSHTHMRKDGVNEIKVPDNATKEQEKSPCNEQLGTVRLAVDLNVAHDEGEDNVEGNNVCRKSKRQQIFPSNLMADYECGHNIVGHGRQAPMLLFVLPDSEVTITKFQQLGEKLLSSFVINVTGLSVSDEDIKDIAERSCPLSAKVVDVVTRILRTVQDIFAKCRNKEGHVFPKGTLDFLYNINDSICMIRRFYLPFNFDKKTLGGMENLCPRLQHVIKSDKDIVKDLTPIAEAFPYLLKQACGSTYEDNLDPMVIERVKGVGVSGMTAMVLMWNHSIGGLEGCRSVNADHVTLEAKGAAVMAYEFHEQL</sequence>
<reference evidence="2 3" key="1">
    <citation type="submission" date="2021-03" db="EMBL/GenBank/DDBJ databases">
        <authorList>
            <person name="King G.J."/>
            <person name="Bancroft I."/>
            <person name="Baten A."/>
            <person name="Bloomfield J."/>
            <person name="Borpatragohain P."/>
            <person name="He Z."/>
            <person name="Irish N."/>
            <person name="Irwin J."/>
            <person name="Liu K."/>
            <person name="Mauleon R.P."/>
            <person name="Moore J."/>
            <person name="Morris R."/>
            <person name="Ostergaard L."/>
            <person name="Wang B."/>
            <person name="Wells R."/>
        </authorList>
    </citation>
    <scope>NUCLEOTIDE SEQUENCE [LARGE SCALE GENOMIC DNA]</scope>
    <source>
        <strain evidence="2">R-o-18</strain>
        <tissue evidence="2">Leaf</tissue>
    </source>
</reference>
<proteinExistence type="predicted"/>
<accession>A0ABQ7KYS4</accession>
<evidence type="ECO:0000313" key="3">
    <source>
        <dbReference type="Proteomes" id="UP000823674"/>
    </source>
</evidence>
<feature type="region of interest" description="Disordered" evidence="1">
    <location>
        <begin position="25"/>
        <end position="47"/>
    </location>
</feature>
<protein>
    <submittedName>
        <fullName evidence="2">Uncharacterized protein</fullName>
    </submittedName>
</protein>
<keyword evidence="3" id="KW-1185">Reference proteome</keyword>
<dbReference type="Proteomes" id="UP000823674">
    <property type="component" value="Chromosome A07"/>
</dbReference>
<dbReference type="EMBL" id="JADBGQ010000009">
    <property type="protein sequence ID" value="KAG5378201.1"/>
    <property type="molecule type" value="Genomic_DNA"/>
</dbReference>
<comment type="caution">
    <text evidence="2">The sequence shown here is derived from an EMBL/GenBank/DDBJ whole genome shotgun (WGS) entry which is preliminary data.</text>
</comment>
<organism evidence="2 3">
    <name type="scientific">Brassica rapa subsp. trilocularis</name>
    <dbReference type="NCBI Taxonomy" id="1813537"/>
    <lineage>
        <taxon>Eukaryota</taxon>
        <taxon>Viridiplantae</taxon>
        <taxon>Streptophyta</taxon>
        <taxon>Embryophyta</taxon>
        <taxon>Tracheophyta</taxon>
        <taxon>Spermatophyta</taxon>
        <taxon>Magnoliopsida</taxon>
        <taxon>eudicotyledons</taxon>
        <taxon>Gunneridae</taxon>
        <taxon>Pentapetalae</taxon>
        <taxon>rosids</taxon>
        <taxon>malvids</taxon>
        <taxon>Brassicales</taxon>
        <taxon>Brassicaceae</taxon>
        <taxon>Brassiceae</taxon>
        <taxon>Brassica</taxon>
    </lineage>
</organism>
<name>A0ABQ7KYS4_BRACM</name>
<gene>
    <name evidence="2" type="primary">A07p008460.1_BraROA</name>
    <name evidence="2" type="ORF">IGI04_026043</name>
</gene>
<evidence type="ECO:0000256" key="1">
    <source>
        <dbReference type="SAM" id="MobiDB-lite"/>
    </source>
</evidence>
<evidence type="ECO:0000313" key="2">
    <source>
        <dbReference type="EMBL" id="KAG5378201.1"/>
    </source>
</evidence>